<dbReference type="EnsemblMetazoa" id="XM_022803200">
    <property type="protein sequence ID" value="XP_022658935"/>
    <property type="gene ID" value="LOC111249391"/>
</dbReference>
<dbReference type="PROSITE" id="PS50089">
    <property type="entry name" value="ZF_RING_2"/>
    <property type="match status" value="1"/>
</dbReference>
<dbReference type="SUPFAM" id="SSF57850">
    <property type="entry name" value="RING/U-box"/>
    <property type="match status" value="1"/>
</dbReference>
<keyword evidence="1" id="KW-0479">Metal-binding</keyword>
<evidence type="ECO:0000256" key="3">
    <source>
        <dbReference type="ARBA" id="ARBA00022833"/>
    </source>
</evidence>
<dbReference type="RefSeq" id="XP_022658935.1">
    <property type="nucleotide sequence ID" value="XM_022803200.1"/>
</dbReference>
<dbReference type="AlphaFoldDB" id="A0A7M7JYV2"/>
<evidence type="ECO:0000313" key="8">
    <source>
        <dbReference type="Proteomes" id="UP000594260"/>
    </source>
</evidence>
<dbReference type="KEGG" id="vde:111249391"/>
<evidence type="ECO:0000259" key="6">
    <source>
        <dbReference type="PROSITE" id="PS50089"/>
    </source>
</evidence>
<dbReference type="EnsemblMetazoa" id="XM_022803201">
    <property type="protein sequence ID" value="XP_022658936"/>
    <property type="gene ID" value="LOC111249391"/>
</dbReference>
<dbReference type="InParanoid" id="A0A7M7JYV2"/>
<evidence type="ECO:0000256" key="1">
    <source>
        <dbReference type="ARBA" id="ARBA00022723"/>
    </source>
</evidence>
<evidence type="ECO:0000256" key="2">
    <source>
        <dbReference type="ARBA" id="ARBA00022771"/>
    </source>
</evidence>
<name>A0A7M7JYV2_VARDE</name>
<dbReference type="InterPro" id="IPR017907">
    <property type="entry name" value="Znf_RING_CS"/>
</dbReference>
<dbReference type="GeneID" id="111249391"/>
<feature type="compositionally biased region" description="Polar residues" evidence="5">
    <location>
        <begin position="147"/>
        <end position="172"/>
    </location>
</feature>
<dbReference type="EnsemblMetazoa" id="XM_022803197">
    <property type="protein sequence ID" value="XP_022658932"/>
    <property type="gene ID" value="LOC111249391"/>
</dbReference>
<dbReference type="RefSeq" id="XP_022658933.1">
    <property type="nucleotide sequence ID" value="XM_022803198.1"/>
</dbReference>
<protein>
    <recommendedName>
        <fullName evidence="6">RING-type domain-containing protein</fullName>
    </recommendedName>
</protein>
<evidence type="ECO:0000256" key="4">
    <source>
        <dbReference type="PROSITE-ProRule" id="PRU00175"/>
    </source>
</evidence>
<dbReference type="InterPro" id="IPR001841">
    <property type="entry name" value="Znf_RING"/>
</dbReference>
<feature type="domain" description="RING-type" evidence="6">
    <location>
        <begin position="33"/>
        <end position="75"/>
    </location>
</feature>
<dbReference type="EnsemblMetazoa" id="XM_022803198">
    <property type="protein sequence ID" value="XP_022658933"/>
    <property type="gene ID" value="LOC111249391"/>
</dbReference>
<keyword evidence="8" id="KW-1185">Reference proteome</keyword>
<reference evidence="7" key="1">
    <citation type="submission" date="2021-01" db="UniProtKB">
        <authorList>
            <consortium name="EnsemblMetazoa"/>
        </authorList>
    </citation>
    <scope>IDENTIFICATION</scope>
</reference>
<dbReference type="GO" id="GO:0008270">
    <property type="term" value="F:zinc ion binding"/>
    <property type="evidence" value="ECO:0007669"/>
    <property type="project" value="UniProtKB-KW"/>
</dbReference>
<keyword evidence="3" id="KW-0862">Zinc</keyword>
<organism evidence="7 8">
    <name type="scientific">Varroa destructor</name>
    <name type="common">Honeybee mite</name>
    <dbReference type="NCBI Taxonomy" id="109461"/>
    <lineage>
        <taxon>Eukaryota</taxon>
        <taxon>Metazoa</taxon>
        <taxon>Ecdysozoa</taxon>
        <taxon>Arthropoda</taxon>
        <taxon>Chelicerata</taxon>
        <taxon>Arachnida</taxon>
        <taxon>Acari</taxon>
        <taxon>Parasitiformes</taxon>
        <taxon>Mesostigmata</taxon>
        <taxon>Gamasina</taxon>
        <taxon>Dermanyssoidea</taxon>
        <taxon>Varroidae</taxon>
        <taxon>Varroa</taxon>
    </lineage>
</organism>
<dbReference type="PROSITE" id="PS00518">
    <property type="entry name" value="ZF_RING_1"/>
    <property type="match status" value="1"/>
</dbReference>
<dbReference type="RefSeq" id="XP_022658936.1">
    <property type="nucleotide sequence ID" value="XM_022803201.1"/>
</dbReference>
<sequence>MKLAGFSICLPGSIEVDLRSAGDDNLRQKLAICGCCDHVCPKMHLTDCAHVFCDRCVLKLPMNRNVPSAFCVICRRAATITDVQTPEPLVAKLPCLCPCCEIVLGADELRQHFAGCVLVDGSTGSDIPAASCASTCPASATKMLSKLQNSHSEQDSKQSAISVQPSKDTSVLTPDCPDSAPQKTSRASQYETRLATTDECRRQSVKPATYPIESACYILQFYPSARGDSVQIYRTLPVYLGNVGFYFAAHKSTRNVGMWFSYFDIGQQQSNTIKLTWKVTIWCGQEVQGEGRSATVRNPQIGQHVHFSSVFDSYEREMAIITVRIEKLS</sequence>
<keyword evidence="2 4" id="KW-0863">Zinc-finger</keyword>
<proteinExistence type="predicted"/>
<dbReference type="RefSeq" id="XP_022658932.1">
    <property type="nucleotide sequence ID" value="XM_022803197.1"/>
</dbReference>
<feature type="region of interest" description="Disordered" evidence="5">
    <location>
        <begin position="147"/>
        <end position="188"/>
    </location>
</feature>
<evidence type="ECO:0000256" key="5">
    <source>
        <dbReference type="SAM" id="MobiDB-lite"/>
    </source>
</evidence>
<dbReference type="Proteomes" id="UP000594260">
    <property type="component" value="Unplaced"/>
</dbReference>
<accession>A0A7M7JYV2</accession>
<evidence type="ECO:0000313" key="7">
    <source>
        <dbReference type="EnsemblMetazoa" id="XP_022658936"/>
    </source>
</evidence>